<dbReference type="Gene3D" id="3.90.1300.10">
    <property type="entry name" value="Amidase signature (AS) domain"/>
    <property type="match status" value="1"/>
</dbReference>
<dbReference type="InterPro" id="IPR036928">
    <property type="entry name" value="AS_sf"/>
</dbReference>
<dbReference type="Proteomes" id="UP000325440">
    <property type="component" value="Unassembled WGS sequence"/>
</dbReference>
<evidence type="ECO:0000259" key="3">
    <source>
        <dbReference type="Pfam" id="PF01425"/>
    </source>
</evidence>
<accession>A0A5E4MKP2</accession>
<dbReference type="OrthoDB" id="6428749at2759"/>
<organism evidence="4 5">
    <name type="scientific">Cinara cedri</name>
    <dbReference type="NCBI Taxonomy" id="506608"/>
    <lineage>
        <taxon>Eukaryota</taxon>
        <taxon>Metazoa</taxon>
        <taxon>Ecdysozoa</taxon>
        <taxon>Arthropoda</taxon>
        <taxon>Hexapoda</taxon>
        <taxon>Insecta</taxon>
        <taxon>Pterygota</taxon>
        <taxon>Neoptera</taxon>
        <taxon>Paraneoptera</taxon>
        <taxon>Hemiptera</taxon>
        <taxon>Sternorrhyncha</taxon>
        <taxon>Aphidomorpha</taxon>
        <taxon>Aphidoidea</taxon>
        <taxon>Aphididae</taxon>
        <taxon>Lachninae</taxon>
        <taxon>Cinara</taxon>
    </lineage>
</organism>
<gene>
    <name evidence="4" type="ORF">CINCED_3A003365</name>
</gene>
<dbReference type="EMBL" id="CABPRJ010000556">
    <property type="protein sequence ID" value="VVC30972.1"/>
    <property type="molecule type" value="Genomic_DNA"/>
</dbReference>
<feature type="active site" description="Acyl-ester intermediate" evidence="1">
    <location>
        <position position="255"/>
    </location>
</feature>
<feature type="active site" description="Charge relay system" evidence="1">
    <location>
        <position position="231"/>
    </location>
</feature>
<dbReference type="SUPFAM" id="SSF75304">
    <property type="entry name" value="Amidase signature (AS) enzymes"/>
    <property type="match status" value="1"/>
</dbReference>
<sequence>MAGNKKEKVEKVHVRKSRSPAKNLRTSNTCNCLLYVLSFIRFIYDYIVSFVFDYVYKDTPSKTLPPVEDKLVLESCSTIVNKIKNKEVTCRHVTECFIKRIKQVNSILNAVVDTRFEKALSEADEYDKLIELADTEEKINLIFDGKPLFGVPFTSKESTGAKGMAWTFGMLSRTGIKCNEDAEVVKSLKTAGAILIGVTNVPEINLWCETRNKVYGQTNNPYNTNFTAGGSSGGEASIISACGSPLGLGTDIGGSARIPAFNCGLFGHKLTTGLINTKGMTFRKGTEKHTMVSAGPLTKYAQDLIPVIKAFLGPEKSLEFKISQEVDLSSLKYYYVNDPDDLRVSPISDDLQIALDRAVKSITDITELPPLKVKLSGTRYSYSLWRYWMTREEESDFAAALGNNQSRVSVWSEVPKTILCRSNHTLAAVLKLIDMQLPKVNETWALAETEKLSNEISTLLNDDGVLLFPSSPTTAKHHCEPFLHPYNFAYWAIFNVLKLPVTQVPLGLGKNGLPLGIQVVAGMHQDRLCVAVANHLEKIFGGWKPPFITNIE</sequence>
<evidence type="ECO:0000313" key="5">
    <source>
        <dbReference type="Proteomes" id="UP000325440"/>
    </source>
</evidence>
<feature type="domain" description="Amidase" evidence="3">
    <location>
        <begin position="93"/>
        <end position="529"/>
    </location>
</feature>
<reference evidence="4 5" key="1">
    <citation type="submission" date="2019-08" db="EMBL/GenBank/DDBJ databases">
        <authorList>
            <person name="Alioto T."/>
            <person name="Alioto T."/>
            <person name="Gomez Garrido J."/>
        </authorList>
    </citation>
    <scope>NUCLEOTIDE SEQUENCE [LARGE SCALE GENOMIC DNA]</scope>
</reference>
<dbReference type="InterPro" id="IPR052739">
    <property type="entry name" value="FAAH2"/>
</dbReference>
<evidence type="ECO:0000313" key="4">
    <source>
        <dbReference type="EMBL" id="VVC30972.1"/>
    </source>
</evidence>
<dbReference type="PANTHER" id="PTHR43372:SF1">
    <property type="entry name" value="LD38433P"/>
    <property type="match status" value="1"/>
</dbReference>
<keyword evidence="2" id="KW-0812">Transmembrane</keyword>
<name>A0A5E4MKP2_9HEMI</name>
<dbReference type="AlphaFoldDB" id="A0A5E4MKP2"/>
<feature type="active site" description="Charge relay system" evidence="1">
    <location>
        <position position="156"/>
    </location>
</feature>
<keyword evidence="2" id="KW-0472">Membrane</keyword>
<dbReference type="Pfam" id="PF01425">
    <property type="entry name" value="Amidase"/>
    <property type="match status" value="1"/>
</dbReference>
<proteinExistence type="predicted"/>
<dbReference type="PIRSF" id="PIRSF001221">
    <property type="entry name" value="Amidase_fungi"/>
    <property type="match status" value="1"/>
</dbReference>
<keyword evidence="2" id="KW-1133">Transmembrane helix</keyword>
<evidence type="ECO:0000256" key="2">
    <source>
        <dbReference type="SAM" id="Phobius"/>
    </source>
</evidence>
<dbReference type="PANTHER" id="PTHR43372">
    <property type="entry name" value="FATTY-ACID AMIDE HYDROLASE"/>
    <property type="match status" value="1"/>
</dbReference>
<dbReference type="InterPro" id="IPR023631">
    <property type="entry name" value="Amidase_dom"/>
</dbReference>
<evidence type="ECO:0000256" key="1">
    <source>
        <dbReference type="PIRSR" id="PIRSR001221-1"/>
    </source>
</evidence>
<feature type="transmembrane region" description="Helical" evidence="2">
    <location>
        <begin position="32"/>
        <end position="56"/>
    </location>
</feature>
<keyword evidence="5" id="KW-1185">Reference proteome</keyword>
<dbReference type="GO" id="GO:0012505">
    <property type="term" value="C:endomembrane system"/>
    <property type="evidence" value="ECO:0007669"/>
    <property type="project" value="TreeGrafter"/>
</dbReference>
<protein>
    <submittedName>
        <fullName evidence="4">Amidase signature domain</fullName>
    </submittedName>
</protein>